<proteinExistence type="predicted"/>
<evidence type="ECO:0000313" key="4">
    <source>
        <dbReference type="EMBL" id="TQD77361.1"/>
    </source>
</evidence>
<feature type="domain" description="Retrotransposon gag" evidence="3">
    <location>
        <begin position="141"/>
        <end position="234"/>
    </location>
</feature>
<name>A0A540KT13_MALBA</name>
<evidence type="ECO:0000259" key="3">
    <source>
        <dbReference type="Pfam" id="PF03732"/>
    </source>
</evidence>
<keyword evidence="1" id="KW-0175">Coiled coil</keyword>
<dbReference type="Proteomes" id="UP000315295">
    <property type="component" value="Unassembled WGS sequence"/>
</dbReference>
<dbReference type="EMBL" id="VIEB01000967">
    <property type="protein sequence ID" value="TQD77361.1"/>
    <property type="molecule type" value="Genomic_DNA"/>
</dbReference>
<evidence type="ECO:0000313" key="5">
    <source>
        <dbReference type="Proteomes" id="UP000315295"/>
    </source>
</evidence>
<dbReference type="InterPro" id="IPR005162">
    <property type="entry name" value="Retrotrans_gag_dom"/>
</dbReference>
<evidence type="ECO:0000256" key="2">
    <source>
        <dbReference type="SAM" id="MobiDB-lite"/>
    </source>
</evidence>
<gene>
    <name evidence="4" type="ORF">C1H46_037103</name>
</gene>
<protein>
    <recommendedName>
        <fullName evidence="3">Retrotransposon gag domain-containing protein</fullName>
    </recommendedName>
</protein>
<feature type="coiled-coil region" evidence="1">
    <location>
        <begin position="417"/>
        <end position="444"/>
    </location>
</feature>
<dbReference type="PANTHER" id="PTHR33223:SF11">
    <property type="entry name" value="ELEMENT PROTEIN, PUTATIVE-RELATED"/>
    <property type="match status" value="1"/>
</dbReference>
<accession>A0A540KT13</accession>
<evidence type="ECO:0000256" key="1">
    <source>
        <dbReference type="SAM" id="Coils"/>
    </source>
</evidence>
<feature type="region of interest" description="Disordered" evidence="2">
    <location>
        <begin position="449"/>
        <end position="479"/>
    </location>
</feature>
<dbReference type="PANTHER" id="PTHR33223">
    <property type="entry name" value="CCHC-TYPE DOMAIN-CONTAINING PROTEIN"/>
    <property type="match status" value="1"/>
</dbReference>
<sequence length="479" mass="55003">MVSTRSTVQKLIPLDPELEQNLRRKRREQTLQKARPLQETFLQSFFSGDLHNKEKMAFVIPEAGLPLGDSLTAHTTNIPSCITYPAVEVGSAFEIKQHMLNILPTFHGLSSDDPNMHIAEFLMWCKNILVRGFSAESIKLRLFPYTLKDQARRWLLTLPSRSISTWAQLSEKILNKYYPASKTLDMRTQILSFAQKTNEEFHEAWERFKELIRKCPHLGINTTDQMHIFFRELNMTTKTLVNASCGGSYKDKNAQEACLLFEKMAADTQQWAVEQPQSRSAFEMSTGSLYVTVQIEKMEKRLDAKFDMLLQRIPSSQVAVQQPLQATCSICSMITHDFMSCPHRDVSPDFPAEQVNAFNNFQRPRYDPYSNFYNPCWRDHPNLRWDKEQHTRPQFQQQVQQPAAPKAAWEVAIEKLANTTTQEIQNLQATVKNMEKQMGQIALQVSGRAPGTFPSQTEPNPRGGADCKVVKSSTFRQKF</sequence>
<dbReference type="AlphaFoldDB" id="A0A540KT13"/>
<reference evidence="4 5" key="1">
    <citation type="journal article" date="2019" name="G3 (Bethesda)">
        <title>Sequencing of a Wild Apple (Malus baccata) Genome Unravels the Differences Between Cultivated and Wild Apple Species Regarding Disease Resistance and Cold Tolerance.</title>
        <authorList>
            <person name="Chen X."/>
        </authorList>
    </citation>
    <scope>NUCLEOTIDE SEQUENCE [LARGE SCALE GENOMIC DNA]</scope>
    <source>
        <strain evidence="5">cv. Shandingzi</strain>
        <tissue evidence="4">Leaves</tissue>
    </source>
</reference>
<keyword evidence="5" id="KW-1185">Reference proteome</keyword>
<comment type="caution">
    <text evidence="4">The sequence shown here is derived from an EMBL/GenBank/DDBJ whole genome shotgun (WGS) entry which is preliminary data.</text>
</comment>
<organism evidence="4 5">
    <name type="scientific">Malus baccata</name>
    <name type="common">Siberian crab apple</name>
    <name type="synonym">Pyrus baccata</name>
    <dbReference type="NCBI Taxonomy" id="106549"/>
    <lineage>
        <taxon>Eukaryota</taxon>
        <taxon>Viridiplantae</taxon>
        <taxon>Streptophyta</taxon>
        <taxon>Embryophyta</taxon>
        <taxon>Tracheophyta</taxon>
        <taxon>Spermatophyta</taxon>
        <taxon>Magnoliopsida</taxon>
        <taxon>eudicotyledons</taxon>
        <taxon>Gunneridae</taxon>
        <taxon>Pentapetalae</taxon>
        <taxon>rosids</taxon>
        <taxon>fabids</taxon>
        <taxon>Rosales</taxon>
        <taxon>Rosaceae</taxon>
        <taxon>Amygdaloideae</taxon>
        <taxon>Maleae</taxon>
        <taxon>Malus</taxon>
    </lineage>
</organism>
<dbReference type="Pfam" id="PF03732">
    <property type="entry name" value="Retrotrans_gag"/>
    <property type="match status" value="1"/>
</dbReference>